<evidence type="ECO:0000313" key="4">
    <source>
        <dbReference type="Proteomes" id="UP000663870"/>
    </source>
</evidence>
<proteinExistence type="predicted"/>
<dbReference type="AlphaFoldDB" id="A0A815HT44"/>
<dbReference type="Proteomes" id="UP000663870">
    <property type="component" value="Unassembled WGS sequence"/>
</dbReference>
<evidence type="ECO:0000313" key="2">
    <source>
        <dbReference type="EMBL" id="CAF1604584.1"/>
    </source>
</evidence>
<organism evidence="1 3">
    <name type="scientific">Rotaria sordida</name>
    <dbReference type="NCBI Taxonomy" id="392033"/>
    <lineage>
        <taxon>Eukaryota</taxon>
        <taxon>Metazoa</taxon>
        <taxon>Spiralia</taxon>
        <taxon>Gnathifera</taxon>
        <taxon>Rotifera</taxon>
        <taxon>Eurotatoria</taxon>
        <taxon>Bdelloidea</taxon>
        <taxon>Philodinida</taxon>
        <taxon>Philodinidae</taxon>
        <taxon>Rotaria</taxon>
    </lineage>
</organism>
<keyword evidence="4" id="KW-1185">Reference proteome</keyword>
<evidence type="ECO:0000313" key="1">
    <source>
        <dbReference type="EMBL" id="CAF1356657.1"/>
    </source>
</evidence>
<protein>
    <submittedName>
        <fullName evidence="1">Uncharacterized protein</fullName>
    </submittedName>
</protein>
<accession>A0A815HT44</accession>
<gene>
    <name evidence="2" type="ORF">JXQ802_LOCUS48704</name>
    <name evidence="1" type="ORF">PYM288_LOCUS32668</name>
</gene>
<comment type="caution">
    <text evidence="1">The sequence shown here is derived from an EMBL/GenBank/DDBJ whole genome shotgun (WGS) entry which is preliminary data.</text>
</comment>
<dbReference type="EMBL" id="CAJNOL010005405">
    <property type="protein sequence ID" value="CAF1604584.1"/>
    <property type="molecule type" value="Genomic_DNA"/>
</dbReference>
<dbReference type="Proteomes" id="UP000663854">
    <property type="component" value="Unassembled WGS sequence"/>
</dbReference>
<sequence length="83" mass="9004">MASSRRTSITLTGGSALAGGSLAKMTSHQIGNSETAPIDSYTQAIVNRDESEQRKQDGTCGLFLFNDQKKTELADAKDRAYKY</sequence>
<name>A0A815HT44_9BILA</name>
<evidence type="ECO:0000313" key="3">
    <source>
        <dbReference type="Proteomes" id="UP000663854"/>
    </source>
</evidence>
<dbReference type="EMBL" id="CAJNOH010004014">
    <property type="protein sequence ID" value="CAF1356657.1"/>
    <property type="molecule type" value="Genomic_DNA"/>
</dbReference>
<reference evidence="1" key="1">
    <citation type="submission" date="2021-02" db="EMBL/GenBank/DDBJ databases">
        <authorList>
            <person name="Nowell W R."/>
        </authorList>
    </citation>
    <scope>NUCLEOTIDE SEQUENCE</scope>
</reference>